<gene>
    <name evidence="12" type="ORF">CRENBAI_005408</name>
</gene>
<dbReference type="EMBL" id="JAHHUM010001577">
    <property type="protein sequence ID" value="KAK5610394.1"/>
    <property type="molecule type" value="Genomic_DNA"/>
</dbReference>
<protein>
    <recommendedName>
        <fullName evidence="14">E1A-binding protein p400</fullName>
    </recommendedName>
</protein>
<keyword evidence="4" id="KW-0347">Helicase</keyword>
<dbReference type="Pfam" id="PF07529">
    <property type="entry name" value="HSA"/>
    <property type="match status" value="1"/>
</dbReference>
<keyword evidence="13" id="KW-1185">Reference proteome</keyword>
<dbReference type="SMART" id="SM00487">
    <property type="entry name" value="DEXDc"/>
    <property type="match status" value="1"/>
</dbReference>
<dbReference type="GO" id="GO:0004386">
    <property type="term" value="F:helicase activity"/>
    <property type="evidence" value="ECO:0007669"/>
    <property type="project" value="UniProtKB-KW"/>
</dbReference>
<dbReference type="PANTHER" id="PTHR45685:SF1">
    <property type="entry name" value="HELICASE SRCAP"/>
    <property type="match status" value="1"/>
</dbReference>
<keyword evidence="7" id="KW-0238">DNA-binding</keyword>
<evidence type="ECO:0000256" key="6">
    <source>
        <dbReference type="ARBA" id="ARBA00022853"/>
    </source>
</evidence>
<keyword evidence="3" id="KW-0378">Hydrolase</keyword>
<dbReference type="InterPro" id="IPR014001">
    <property type="entry name" value="Helicase_ATP-bd"/>
</dbReference>
<dbReference type="GO" id="GO:0016887">
    <property type="term" value="F:ATP hydrolysis activity"/>
    <property type="evidence" value="ECO:0007669"/>
    <property type="project" value="TreeGrafter"/>
</dbReference>
<dbReference type="GO" id="GO:0042393">
    <property type="term" value="F:histone binding"/>
    <property type="evidence" value="ECO:0007669"/>
    <property type="project" value="TreeGrafter"/>
</dbReference>
<evidence type="ECO:0000313" key="13">
    <source>
        <dbReference type="Proteomes" id="UP001311232"/>
    </source>
</evidence>
<evidence type="ECO:0000259" key="11">
    <source>
        <dbReference type="PROSITE" id="PS51204"/>
    </source>
</evidence>
<evidence type="ECO:0008006" key="14">
    <source>
        <dbReference type="Google" id="ProtNLM"/>
    </source>
</evidence>
<feature type="domain" description="HSA" evidence="11">
    <location>
        <begin position="1"/>
        <end position="69"/>
    </location>
</feature>
<dbReference type="InterPro" id="IPR038718">
    <property type="entry name" value="SNF2-like_sf"/>
</dbReference>
<sequence length="744" mass="85313">MEASRPKSHWDYLLEEMQWMAADFAQERRWKEAAAKKLVRTCARYHQEQKKSQERSQKQKEIHLRQIASTIAREVEFFWSNIEQVVEIKLQFQINEKRLKVFGLQKATVSGQSAEEKVDKTEVTTSVRKRRSSLSMVEEEVTDEEGTIEEQEVIEGDTDHKAELIDLAKDAEMSLDALKKQYAGAYADDFEWPQPSPHTDEDDVEVTEEMDCFPSSSPEAVVIDSLFSMDQQRSADKSTSNAKGKAGRDIAEVAAAAELFLPKGSHRVTSSTRSPTPILLHGLLREYQQIGVDWLVNLYKKRLNGILADETGLGKTVQTVAYLAHLAGQEGIWGPHLILVRTCKLLSWELEFKRWCPGLKIILYLGNRKERRYKRMLWGDANSFNVCVTSYKLLMKDQRHFLKRRWRHLVLDEVQLIKNMTGKHWKTIFALRSEQRILLIHTPLQNTLKEFWTMIHFLLPGITRSYSDFPVEADTDENQDYCHKLVIRLHRMIQPFILRRSKRDVEKQLPKKYEHILKCRLSNRQKTLYEDILTQPGTQEALKSGHFVSVLQVLMQLQRVCNHPELVVPRETSSSYLCSSLQYNVPSLVLGAIERDSSEVANLSIFDVINNENRLTRYQTEEAMPKLKVTQQLIEEIYTGPEQPPRPRPCPIKPMRLFQPVQYGTKPEGRLAAIGNAVGQRPPTSFPPTGPLVSTISQAGQTRGRSPVTAPTATPTSHGKIFGKCVSNDRVSTVFRTPGYQYIV</sequence>
<comment type="subcellular location">
    <subcellularLocation>
        <location evidence="1">Nucleus</location>
    </subcellularLocation>
</comment>
<dbReference type="PROSITE" id="PS51204">
    <property type="entry name" value="HSA"/>
    <property type="match status" value="1"/>
</dbReference>
<feature type="domain" description="Helicase ATP-binding" evidence="10">
    <location>
        <begin position="296"/>
        <end position="461"/>
    </location>
</feature>
<evidence type="ECO:0000256" key="8">
    <source>
        <dbReference type="ARBA" id="ARBA00023242"/>
    </source>
</evidence>
<dbReference type="GO" id="GO:0006338">
    <property type="term" value="P:chromatin remodeling"/>
    <property type="evidence" value="ECO:0007669"/>
    <property type="project" value="TreeGrafter"/>
</dbReference>
<dbReference type="Gene3D" id="1.20.120.850">
    <property type="entry name" value="SWI2/SNF2 ATPases, N-terminal domain"/>
    <property type="match status" value="1"/>
</dbReference>
<dbReference type="InterPro" id="IPR050520">
    <property type="entry name" value="INO80/SWR1_helicase"/>
</dbReference>
<keyword evidence="8" id="KW-0539">Nucleus</keyword>
<keyword evidence="6" id="KW-0156">Chromatin regulator</keyword>
<dbReference type="PANTHER" id="PTHR45685">
    <property type="entry name" value="HELICASE SRCAP-RELATED"/>
    <property type="match status" value="1"/>
</dbReference>
<accession>A0AAV9RMW7</accession>
<evidence type="ECO:0000256" key="4">
    <source>
        <dbReference type="ARBA" id="ARBA00022806"/>
    </source>
</evidence>
<dbReference type="InterPro" id="IPR027417">
    <property type="entry name" value="P-loop_NTPase"/>
</dbReference>
<dbReference type="GO" id="GO:0003677">
    <property type="term" value="F:DNA binding"/>
    <property type="evidence" value="ECO:0007669"/>
    <property type="project" value="UniProtKB-KW"/>
</dbReference>
<dbReference type="FunFam" id="3.40.50.10810:FF:000005">
    <property type="entry name" value="Photoperiod-independent early flowering 1"/>
    <property type="match status" value="1"/>
</dbReference>
<evidence type="ECO:0000256" key="3">
    <source>
        <dbReference type="ARBA" id="ARBA00022801"/>
    </source>
</evidence>
<feature type="region of interest" description="Disordered" evidence="9">
    <location>
        <begin position="696"/>
        <end position="718"/>
    </location>
</feature>
<dbReference type="PROSITE" id="PS51192">
    <property type="entry name" value="HELICASE_ATP_BIND_1"/>
    <property type="match status" value="1"/>
</dbReference>
<evidence type="ECO:0000256" key="1">
    <source>
        <dbReference type="ARBA" id="ARBA00004123"/>
    </source>
</evidence>
<dbReference type="SUPFAM" id="SSF52540">
    <property type="entry name" value="P-loop containing nucleoside triphosphate hydrolases"/>
    <property type="match status" value="2"/>
</dbReference>
<evidence type="ECO:0000256" key="9">
    <source>
        <dbReference type="SAM" id="MobiDB-lite"/>
    </source>
</evidence>
<dbReference type="GO" id="GO:0005524">
    <property type="term" value="F:ATP binding"/>
    <property type="evidence" value="ECO:0007669"/>
    <property type="project" value="UniProtKB-KW"/>
</dbReference>
<evidence type="ECO:0000256" key="7">
    <source>
        <dbReference type="ARBA" id="ARBA00023125"/>
    </source>
</evidence>
<evidence type="ECO:0000313" key="12">
    <source>
        <dbReference type="EMBL" id="KAK5610394.1"/>
    </source>
</evidence>
<reference evidence="12 13" key="1">
    <citation type="submission" date="2021-06" db="EMBL/GenBank/DDBJ databases">
        <authorList>
            <person name="Palmer J.M."/>
        </authorList>
    </citation>
    <scope>NUCLEOTIDE SEQUENCE [LARGE SCALE GENOMIC DNA]</scope>
    <source>
        <strain evidence="12 13">MEX-2019</strain>
        <tissue evidence="12">Muscle</tissue>
    </source>
</reference>
<dbReference type="Gene3D" id="3.40.50.10810">
    <property type="entry name" value="Tandem AAA-ATPase domain"/>
    <property type="match status" value="1"/>
</dbReference>
<name>A0AAV9RMW7_9TELE</name>
<evidence type="ECO:0000256" key="5">
    <source>
        <dbReference type="ARBA" id="ARBA00022840"/>
    </source>
</evidence>
<evidence type="ECO:0000256" key="2">
    <source>
        <dbReference type="ARBA" id="ARBA00022741"/>
    </source>
</evidence>
<keyword evidence="2" id="KW-0547">Nucleotide-binding</keyword>
<comment type="caution">
    <text evidence="12">The sequence shown here is derived from an EMBL/GenBank/DDBJ whole genome shotgun (WGS) entry which is preliminary data.</text>
</comment>
<organism evidence="12 13">
    <name type="scientific">Crenichthys baileyi</name>
    <name type="common">White River springfish</name>
    <dbReference type="NCBI Taxonomy" id="28760"/>
    <lineage>
        <taxon>Eukaryota</taxon>
        <taxon>Metazoa</taxon>
        <taxon>Chordata</taxon>
        <taxon>Craniata</taxon>
        <taxon>Vertebrata</taxon>
        <taxon>Euteleostomi</taxon>
        <taxon>Actinopterygii</taxon>
        <taxon>Neopterygii</taxon>
        <taxon>Teleostei</taxon>
        <taxon>Neoteleostei</taxon>
        <taxon>Acanthomorphata</taxon>
        <taxon>Ovalentaria</taxon>
        <taxon>Atherinomorphae</taxon>
        <taxon>Cyprinodontiformes</taxon>
        <taxon>Goodeidae</taxon>
        <taxon>Crenichthys</taxon>
    </lineage>
</organism>
<dbReference type="GO" id="GO:0000812">
    <property type="term" value="C:Swr1 complex"/>
    <property type="evidence" value="ECO:0007669"/>
    <property type="project" value="TreeGrafter"/>
</dbReference>
<dbReference type="AlphaFoldDB" id="A0AAV9RMW7"/>
<dbReference type="InterPro" id="IPR014012">
    <property type="entry name" value="HSA_dom"/>
</dbReference>
<evidence type="ECO:0000259" key="10">
    <source>
        <dbReference type="PROSITE" id="PS51192"/>
    </source>
</evidence>
<dbReference type="Pfam" id="PF00176">
    <property type="entry name" value="SNF2-rel_dom"/>
    <property type="match status" value="1"/>
</dbReference>
<keyword evidence="5" id="KW-0067">ATP-binding</keyword>
<dbReference type="Proteomes" id="UP001311232">
    <property type="component" value="Unassembled WGS sequence"/>
</dbReference>
<dbReference type="SMART" id="SM00573">
    <property type="entry name" value="HSA"/>
    <property type="match status" value="1"/>
</dbReference>
<proteinExistence type="predicted"/>
<dbReference type="InterPro" id="IPR000330">
    <property type="entry name" value="SNF2_N"/>
</dbReference>